<name>A0A1Y5PP49_9SPHN</name>
<evidence type="ECO:0000256" key="11">
    <source>
        <dbReference type="RuleBase" id="RU003357"/>
    </source>
</evidence>
<keyword evidence="9 11" id="KW-0472">Membrane</keyword>
<dbReference type="Pfam" id="PF07715">
    <property type="entry name" value="Plug"/>
    <property type="match status" value="1"/>
</dbReference>
<feature type="domain" description="TonB-dependent receptor plug" evidence="13">
    <location>
        <begin position="144"/>
        <end position="246"/>
    </location>
</feature>
<evidence type="ECO:0000256" key="4">
    <source>
        <dbReference type="ARBA" id="ARBA00022496"/>
    </source>
</evidence>
<dbReference type="EMBL" id="LT598653">
    <property type="protein sequence ID" value="SBV31741.1"/>
    <property type="molecule type" value="Genomic_DNA"/>
</dbReference>
<evidence type="ECO:0000256" key="2">
    <source>
        <dbReference type="ARBA" id="ARBA00022448"/>
    </source>
</evidence>
<evidence type="ECO:0000256" key="5">
    <source>
        <dbReference type="ARBA" id="ARBA00022692"/>
    </source>
</evidence>
<evidence type="ECO:0000259" key="12">
    <source>
        <dbReference type="Pfam" id="PF00593"/>
    </source>
</evidence>
<evidence type="ECO:0000313" key="14">
    <source>
        <dbReference type="EMBL" id="SBV31741.1"/>
    </source>
</evidence>
<dbReference type="KEGG" id="sphu:SPPYR_0621"/>
<keyword evidence="6" id="KW-0408">Iron</keyword>
<proteinExistence type="inferred from homology"/>
<evidence type="ECO:0000259" key="13">
    <source>
        <dbReference type="Pfam" id="PF07715"/>
    </source>
</evidence>
<dbReference type="GO" id="GO:0006826">
    <property type="term" value="P:iron ion transport"/>
    <property type="evidence" value="ECO:0007669"/>
    <property type="project" value="UniProtKB-KW"/>
</dbReference>
<organism evidence="14">
    <name type="scientific">uncultured Sphingopyxis sp</name>
    <dbReference type="NCBI Taxonomy" id="310581"/>
    <lineage>
        <taxon>Bacteria</taxon>
        <taxon>Pseudomonadati</taxon>
        <taxon>Pseudomonadota</taxon>
        <taxon>Alphaproteobacteria</taxon>
        <taxon>Sphingomonadales</taxon>
        <taxon>Sphingomonadaceae</taxon>
        <taxon>Sphingopyxis</taxon>
        <taxon>environmental samples</taxon>
    </lineage>
</organism>
<dbReference type="Gene3D" id="2.40.170.20">
    <property type="entry name" value="TonB-dependent receptor, beta-barrel domain"/>
    <property type="match status" value="1"/>
</dbReference>
<keyword evidence="3" id="KW-1134">Transmembrane beta strand</keyword>
<dbReference type="SUPFAM" id="SSF56935">
    <property type="entry name" value="Porins"/>
    <property type="match status" value="1"/>
</dbReference>
<protein>
    <submittedName>
        <fullName evidence="14">Uncharacterized protein</fullName>
    </submittedName>
</protein>
<gene>
    <name evidence="14" type="ORF">SPPYR_0621</name>
</gene>
<evidence type="ECO:0000256" key="9">
    <source>
        <dbReference type="ARBA" id="ARBA00023136"/>
    </source>
</evidence>
<dbReference type="RefSeq" id="WP_295323572.1">
    <property type="nucleotide sequence ID" value="NZ_LT598653.1"/>
</dbReference>
<dbReference type="Pfam" id="PF00593">
    <property type="entry name" value="TonB_dep_Rec_b-barrel"/>
    <property type="match status" value="1"/>
</dbReference>
<dbReference type="InterPro" id="IPR000531">
    <property type="entry name" value="Beta-barrel_TonB"/>
</dbReference>
<dbReference type="GO" id="GO:0009279">
    <property type="term" value="C:cell outer membrane"/>
    <property type="evidence" value="ECO:0007669"/>
    <property type="project" value="UniProtKB-SubCell"/>
</dbReference>
<evidence type="ECO:0000256" key="7">
    <source>
        <dbReference type="ARBA" id="ARBA00023065"/>
    </source>
</evidence>
<evidence type="ECO:0000256" key="8">
    <source>
        <dbReference type="ARBA" id="ARBA00023077"/>
    </source>
</evidence>
<keyword evidence="2" id="KW-0813">Transport</keyword>
<comment type="subcellular location">
    <subcellularLocation>
        <location evidence="1">Cell outer membrane</location>
        <topology evidence="1">Multi-pass membrane protein</topology>
    </subcellularLocation>
</comment>
<keyword evidence="7" id="KW-0406">Ion transport</keyword>
<sequence length="783" mass="83793">MRRDYGIAAAAGMVLAQASPACARDLISVDVRADTLQTALRILGAQTRSSIALADPAMANLETRKVRGRMSAEQALRRMVRDLAVDVVVLGPSSFRLIPAHRRRAHRKAVRPALAAPTIPPPPDVEIIVTASKRRTSQSHYQGSLQTIEASSLAHAEYRGTEAIERTGTSLSSTHLGPGRDKLFLRGVGDSSFNGNTQAIVGQYLGEARLNYSGPDPDLRLYDIARAEILLGPQGTLYGAGSLGGIIRIEPNRPDPDLMQLQGTLATSTFSGGTRGSEAAAMMNVPLGWNSGAVRLVGYHVREGGYIDDLSRGVMNSNMLEITGGRATVSIAPDGAWRAEILSVWQDIDGRDAGYVDRRLGRLARASVIAQPYSNRFRLVSATLRGEQEGLDIAANLSRSHTRLHDIFDASEPLPDTLALMRHETSSVSSAEVRIGRSGPAGSGWLIGGSVVDSRSRFSSALYYRVAPPLGTNTAASIREYILFGEASEAIGPLALSIGARAARWRGRALHVSDTNSPEGPFSWNDEGWNILPGVSALLTLPGDVQFLVRYAASYRPPTAAASPAGFIALSGDRYTAWEAAVRRPADDDRSLTGSLSISVGRWRDVQADVIDHAGYLTAANIGDAKTLTVEALALWRLSECLTLNGSITLNRAIVTATKPSNIIVTEGRLPNIPDMNARVAVQYASPANVKNPYRFSAALRRTGRSRLGIGPELGRWQGGFSDVDLDAHLTLGRAELHVGVANIFDTAGNRFALGSLAQPGASDLFVPQTPRRFSLGIRISAP</sequence>
<comment type="similarity">
    <text evidence="11">Belongs to the TonB-dependent receptor family.</text>
</comment>
<keyword evidence="8 11" id="KW-0798">TonB box</keyword>
<evidence type="ECO:0000256" key="1">
    <source>
        <dbReference type="ARBA" id="ARBA00004571"/>
    </source>
</evidence>
<reference evidence="14" key="1">
    <citation type="submission" date="2016-03" db="EMBL/GenBank/DDBJ databases">
        <authorList>
            <person name="Ploux O."/>
        </authorList>
    </citation>
    <scope>NUCLEOTIDE SEQUENCE</scope>
    <source>
        <strain evidence="14">UC10</strain>
    </source>
</reference>
<accession>A0A1Y5PP49</accession>
<dbReference type="AlphaFoldDB" id="A0A1Y5PP49"/>
<keyword evidence="10" id="KW-0998">Cell outer membrane</keyword>
<dbReference type="PANTHER" id="PTHR32552">
    <property type="entry name" value="FERRICHROME IRON RECEPTOR-RELATED"/>
    <property type="match status" value="1"/>
</dbReference>
<dbReference type="InterPro" id="IPR039426">
    <property type="entry name" value="TonB-dep_rcpt-like"/>
</dbReference>
<dbReference type="InterPro" id="IPR012910">
    <property type="entry name" value="Plug_dom"/>
</dbReference>
<dbReference type="Gene3D" id="3.55.50.30">
    <property type="match status" value="1"/>
</dbReference>
<feature type="domain" description="TonB-dependent receptor-like beta-barrel" evidence="12">
    <location>
        <begin position="377"/>
        <end position="743"/>
    </location>
</feature>
<evidence type="ECO:0000256" key="10">
    <source>
        <dbReference type="ARBA" id="ARBA00023237"/>
    </source>
</evidence>
<keyword evidence="5" id="KW-0812">Transmembrane</keyword>
<dbReference type="InterPro" id="IPR036942">
    <property type="entry name" value="Beta-barrel_TonB_sf"/>
</dbReference>
<evidence type="ECO:0000256" key="6">
    <source>
        <dbReference type="ARBA" id="ARBA00023004"/>
    </source>
</evidence>
<dbReference type="PANTHER" id="PTHR32552:SF81">
    <property type="entry name" value="TONB-DEPENDENT OUTER MEMBRANE RECEPTOR"/>
    <property type="match status" value="1"/>
</dbReference>
<keyword evidence="4" id="KW-0410">Iron transport</keyword>
<evidence type="ECO:0000256" key="3">
    <source>
        <dbReference type="ARBA" id="ARBA00022452"/>
    </source>
</evidence>